<evidence type="ECO:0000256" key="4">
    <source>
        <dbReference type="ARBA" id="ARBA00022729"/>
    </source>
</evidence>
<dbReference type="GO" id="GO:1901678">
    <property type="term" value="P:iron coordination entity transport"/>
    <property type="evidence" value="ECO:0007669"/>
    <property type="project" value="UniProtKB-ARBA"/>
</dbReference>
<dbReference type="GO" id="GO:0030288">
    <property type="term" value="C:outer membrane-bounded periplasmic space"/>
    <property type="evidence" value="ECO:0007669"/>
    <property type="project" value="TreeGrafter"/>
</dbReference>
<dbReference type="AlphaFoldDB" id="A0A7V7QLJ8"/>
<sequence length="320" mass="35784">MAFTSLAGCKRTQSATDTVSKTQDNDMQAKDSDDTTQSDATKETKTVSTALGDIEVPVNPQRVVVNWYVGDVIGLGLNIVGYYGWAQETMPFYEELNASTKIENWEAEEIMALEPDLIVTYKDEDFDKFSGIAPVLVVNESAYSSEERFQLIGDATGRGEEAKQAINMFHTNLEAAKKELNSGVFEGKTFSILQDWGSTGEWAGVAYETGSRGGTLLYDYLQLSMPDKLKKLITEEGEGRGSLSYEVAHEYFGDYILWFLPENMESEYSKMEVFKNIPAVKEGNLVEISYDYMGLFYYDDIPSLSAQLDYMVKAINTLTD</sequence>
<accession>A0A7V7QLJ8</accession>
<gene>
    <name evidence="7" type="ORF">F7O84_09680</name>
</gene>
<keyword evidence="3" id="KW-0813">Transport</keyword>
<evidence type="ECO:0000256" key="2">
    <source>
        <dbReference type="ARBA" id="ARBA00008814"/>
    </source>
</evidence>
<comment type="subcellular location">
    <subcellularLocation>
        <location evidence="1">Cell envelope</location>
    </subcellularLocation>
</comment>
<dbReference type="InterPro" id="IPR002491">
    <property type="entry name" value="ABC_transptr_periplasmic_BD"/>
</dbReference>
<dbReference type="Gene3D" id="3.40.50.1980">
    <property type="entry name" value="Nitrogenase molybdenum iron protein domain"/>
    <property type="match status" value="2"/>
</dbReference>
<comment type="similarity">
    <text evidence="2">Belongs to the bacterial solute-binding protein 8 family.</text>
</comment>
<proteinExistence type="inferred from homology"/>
<dbReference type="Pfam" id="PF01497">
    <property type="entry name" value="Peripla_BP_2"/>
    <property type="match status" value="1"/>
</dbReference>
<evidence type="ECO:0000313" key="8">
    <source>
        <dbReference type="Proteomes" id="UP000461768"/>
    </source>
</evidence>
<dbReference type="OrthoDB" id="9793175at2"/>
<feature type="region of interest" description="Disordered" evidence="5">
    <location>
        <begin position="14"/>
        <end position="44"/>
    </location>
</feature>
<dbReference type="SUPFAM" id="SSF53807">
    <property type="entry name" value="Helical backbone' metal receptor"/>
    <property type="match status" value="1"/>
</dbReference>
<evidence type="ECO:0000259" key="6">
    <source>
        <dbReference type="PROSITE" id="PS50983"/>
    </source>
</evidence>
<name>A0A7V7QLJ8_9FIRM</name>
<evidence type="ECO:0000256" key="1">
    <source>
        <dbReference type="ARBA" id="ARBA00004196"/>
    </source>
</evidence>
<keyword evidence="4" id="KW-0732">Signal</keyword>
<evidence type="ECO:0000256" key="3">
    <source>
        <dbReference type="ARBA" id="ARBA00022448"/>
    </source>
</evidence>
<dbReference type="InterPro" id="IPR051313">
    <property type="entry name" value="Bact_iron-sidero_bind"/>
</dbReference>
<keyword evidence="8" id="KW-1185">Reference proteome</keyword>
<protein>
    <submittedName>
        <fullName evidence="7">ABC transporter substrate-binding protein</fullName>
    </submittedName>
</protein>
<organism evidence="7 8">
    <name type="scientific">Candidatus Galacturonatibacter soehngenii</name>
    <dbReference type="NCBI Taxonomy" id="2307010"/>
    <lineage>
        <taxon>Bacteria</taxon>
        <taxon>Bacillati</taxon>
        <taxon>Bacillota</taxon>
        <taxon>Clostridia</taxon>
        <taxon>Lachnospirales</taxon>
        <taxon>Lachnospiraceae</taxon>
        <taxon>Candidatus Galacturonatibacter</taxon>
    </lineage>
</organism>
<evidence type="ECO:0000313" key="7">
    <source>
        <dbReference type="EMBL" id="KAB1438726.1"/>
    </source>
</evidence>
<feature type="domain" description="Fe/B12 periplasmic-binding" evidence="6">
    <location>
        <begin position="62"/>
        <end position="319"/>
    </location>
</feature>
<reference evidence="7 8" key="1">
    <citation type="submission" date="2019-09" db="EMBL/GenBank/DDBJ databases">
        <authorList>
            <person name="Valk L.C."/>
        </authorList>
    </citation>
    <scope>NUCLEOTIDE SEQUENCE [LARGE SCALE GENOMIC DNA]</scope>
    <source>
        <strain evidence="7">GalUA</strain>
    </source>
</reference>
<reference evidence="7 8" key="2">
    <citation type="submission" date="2020-02" db="EMBL/GenBank/DDBJ databases">
        <title>Candidatus Galacturonibacter soehngenii shows hetero-acetogenic catabolism of galacturonic acid but lacks a canonical carbon monoxide dehydrogenase/acetyl-CoA synthase complex.</title>
        <authorList>
            <person name="Diender M."/>
            <person name="Stouten G.R."/>
            <person name="Petersen J.F."/>
            <person name="Nielsen P.H."/>
            <person name="Dueholm M.S."/>
            <person name="Pronk J.T."/>
            <person name="Van Loosdrecht M.C.M."/>
        </authorList>
    </citation>
    <scope>NUCLEOTIDE SEQUENCE [LARGE SCALE GENOMIC DNA]</scope>
    <source>
        <strain evidence="7">GalUA</strain>
    </source>
</reference>
<dbReference type="Proteomes" id="UP000461768">
    <property type="component" value="Unassembled WGS sequence"/>
</dbReference>
<dbReference type="PROSITE" id="PS50983">
    <property type="entry name" value="FE_B12_PBP"/>
    <property type="match status" value="1"/>
</dbReference>
<comment type="caution">
    <text evidence="7">The sequence shown here is derived from an EMBL/GenBank/DDBJ whole genome shotgun (WGS) entry which is preliminary data.</text>
</comment>
<dbReference type="PANTHER" id="PTHR30532">
    <property type="entry name" value="IRON III DICITRATE-BINDING PERIPLASMIC PROTEIN"/>
    <property type="match status" value="1"/>
</dbReference>
<dbReference type="EMBL" id="WAGX01000005">
    <property type="protein sequence ID" value="KAB1438726.1"/>
    <property type="molecule type" value="Genomic_DNA"/>
</dbReference>
<dbReference type="PANTHER" id="PTHR30532:SF29">
    <property type="entry name" value="FE(3+) DICITRATE-BINDING PERIPLASMIC PROTEIN"/>
    <property type="match status" value="1"/>
</dbReference>
<evidence type="ECO:0000256" key="5">
    <source>
        <dbReference type="SAM" id="MobiDB-lite"/>
    </source>
</evidence>
<feature type="compositionally biased region" description="Basic and acidic residues" evidence="5">
    <location>
        <begin position="23"/>
        <end position="33"/>
    </location>
</feature>